<dbReference type="InterPro" id="IPR039421">
    <property type="entry name" value="Type_1_exporter"/>
</dbReference>
<evidence type="ECO:0000313" key="4">
    <source>
        <dbReference type="EMBL" id="CDI41955.1"/>
    </source>
</evidence>
<proteinExistence type="predicted"/>
<dbReference type="EMBL" id="CBUH010000071">
    <property type="protein sequence ID" value="CDI41955.1"/>
    <property type="molecule type" value="Genomic_DNA"/>
</dbReference>
<dbReference type="InterPro" id="IPR003439">
    <property type="entry name" value="ABC_transporter-like_ATP-bd"/>
</dbReference>
<evidence type="ECO:0000313" key="5">
    <source>
        <dbReference type="Proteomes" id="UP000017243"/>
    </source>
</evidence>
<dbReference type="PROSITE" id="PS50893">
    <property type="entry name" value="ABC_TRANSPORTER_2"/>
    <property type="match status" value="1"/>
</dbReference>
<evidence type="ECO:0000259" key="3">
    <source>
        <dbReference type="PROSITE" id="PS50893"/>
    </source>
</evidence>
<dbReference type="InterPro" id="IPR027417">
    <property type="entry name" value="P-loop_NTPase"/>
</dbReference>
<name>U4QLZ3_LACHE</name>
<dbReference type="InterPro" id="IPR017871">
    <property type="entry name" value="ABC_transporter-like_CS"/>
</dbReference>
<dbReference type="RefSeq" id="WP_023061093.1">
    <property type="nucleotide sequence ID" value="NZ_CBUH010000071.1"/>
</dbReference>
<organism evidence="4 5">
    <name type="scientific">Lactobacillus helveticus CIRM-BIA 953</name>
    <dbReference type="NCBI Taxonomy" id="1226335"/>
    <lineage>
        <taxon>Bacteria</taxon>
        <taxon>Bacillati</taxon>
        <taxon>Bacillota</taxon>
        <taxon>Bacilli</taxon>
        <taxon>Lactobacillales</taxon>
        <taxon>Lactobacillaceae</taxon>
        <taxon>Lactobacillus</taxon>
    </lineage>
</organism>
<reference evidence="4 5" key="1">
    <citation type="submission" date="2013-09" db="EMBL/GenBank/DDBJ databases">
        <title>Draft Genome Sequence of five Lactobacillus helveticus strains CIRM-BIA 101T, 103, 104, 951 and 953 isolated from milk product.</title>
        <authorList>
            <person name="Valence F."/>
            <person name="Chuat V."/>
            <person name="Ma L."/>
            <person name="Creno S."/>
            <person name="Falentin H."/>
            <person name="Lortal S."/>
            <person name="Bizet C."/>
            <person name="Clermont D."/>
            <person name="Loux V."/>
            <person name="Bouchier C."/>
            <person name="Cousin S."/>
        </authorList>
    </citation>
    <scope>NUCLEOTIDE SEQUENCE [LARGE SCALE GENOMIC DNA]</scope>
    <source>
        <strain evidence="4 5">CIRM-BIA 953</strain>
    </source>
</reference>
<comment type="caution">
    <text evidence="4">The sequence shown here is derived from an EMBL/GenBank/DDBJ whole genome shotgun (WGS) entry which is preliminary data.</text>
</comment>
<dbReference type="GO" id="GO:0005524">
    <property type="term" value="F:ATP binding"/>
    <property type="evidence" value="ECO:0007669"/>
    <property type="project" value="UniProtKB-KW"/>
</dbReference>
<dbReference type="GO" id="GO:0016887">
    <property type="term" value="F:ATP hydrolysis activity"/>
    <property type="evidence" value="ECO:0007669"/>
    <property type="project" value="InterPro"/>
</dbReference>
<sequence length="297" mass="33705">MQIIAGMFAALTFLGPIFVSLIFAQKHLFNITPSIIVTLSLIANHIVTSLSDITKFQTSIQSTRILRKFEVVNEQILPLKKKHINRIPSLIVTDLSITLENKRIFSHINLRLNPDEKILITRKSGVGKTTFLKAIAGIIKPSSGSVKLGKAFLTPADYTYISQNVWLFSDTLRNNLTLFEKYTDQELGMVLKEVGLWDELPNDPLEMIIKEDHSNISGGQAQRIAIARGLLRKKQLFLLDEITSSLDNENSDEIRKLIYSLPISMIEIAHNYDATLLKKYHVKIARFERNGLKVEKY</sequence>
<keyword evidence="2 4" id="KW-0067">ATP-binding</keyword>
<dbReference type="PANTHER" id="PTHR24221">
    <property type="entry name" value="ATP-BINDING CASSETTE SUB-FAMILY B"/>
    <property type="match status" value="1"/>
</dbReference>
<dbReference type="Proteomes" id="UP000017243">
    <property type="component" value="Unassembled WGS sequence"/>
</dbReference>
<dbReference type="InterPro" id="IPR003593">
    <property type="entry name" value="AAA+_ATPase"/>
</dbReference>
<dbReference type="SMART" id="SM00382">
    <property type="entry name" value="AAA"/>
    <property type="match status" value="1"/>
</dbReference>
<evidence type="ECO:0000256" key="2">
    <source>
        <dbReference type="ARBA" id="ARBA00022840"/>
    </source>
</evidence>
<dbReference type="SUPFAM" id="SSF52540">
    <property type="entry name" value="P-loop containing nucleoside triphosphate hydrolases"/>
    <property type="match status" value="1"/>
</dbReference>
<accession>U4QLZ3</accession>
<keyword evidence="1" id="KW-0547">Nucleotide-binding</keyword>
<dbReference type="GO" id="GO:0034040">
    <property type="term" value="F:ATPase-coupled lipid transmembrane transporter activity"/>
    <property type="evidence" value="ECO:0007669"/>
    <property type="project" value="TreeGrafter"/>
</dbReference>
<feature type="domain" description="ABC transporter" evidence="3">
    <location>
        <begin position="90"/>
        <end position="297"/>
    </location>
</feature>
<gene>
    <name evidence="4" type="ORF">LHCIRMBIA953_02301</name>
</gene>
<dbReference type="PANTHER" id="PTHR24221:SF654">
    <property type="entry name" value="ATP-BINDING CASSETTE SUB-FAMILY B MEMBER 6"/>
    <property type="match status" value="1"/>
</dbReference>
<dbReference type="PROSITE" id="PS00211">
    <property type="entry name" value="ABC_TRANSPORTER_1"/>
    <property type="match status" value="1"/>
</dbReference>
<dbReference type="Gene3D" id="3.40.50.300">
    <property type="entry name" value="P-loop containing nucleotide triphosphate hydrolases"/>
    <property type="match status" value="1"/>
</dbReference>
<dbReference type="AlphaFoldDB" id="U4QLZ3"/>
<evidence type="ECO:0000256" key="1">
    <source>
        <dbReference type="ARBA" id="ARBA00022741"/>
    </source>
</evidence>
<dbReference type="Pfam" id="PF00005">
    <property type="entry name" value="ABC_tran"/>
    <property type="match status" value="1"/>
</dbReference>
<protein>
    <submittedName>
        <fullName evidence="4">ABC transporter, ATP-binding protein</fullName>
    </submittedName>
</protein>